<reference evidence="8 9" key="1">
    <citation type="submission" date="2020-01" db="EMBL/GenBank/DDBJ databases">
        <title>Kibdelosporangium persica a novel Actinomycetes from a hot desert in Iran.</title>
        <authorList>
            <person name="Safaei N."/>
            <person name="Zaburannyi N."/>
            <person name="Mueller R."/>
            <person name="Wink J."/>
        </authorList>
    </citation>
    <scope>NUCLEOTIDE SEQUENCE [LARGE SCALE GENOMIC DNA]</scope>
    <source>
        <strain evidence="8 9">4NS15</strain>
    </source>
</reference>
<keyword evidence="9" id="KW-1185">Reference proteome</keyword>
<feature type="domain" description="Tryptophan synthase beta chain-like PALP" evidence="5">
    <location>
        <begin position="64"/>
        <end position="395"/>
    </location>
</feature>
<dbReference type="Gene3D" id="3.40.50.12780">
    <property type="entry name" value="N-terminal domain of ligase-like"/>
    <property type="match status" value="1"/>
</dbReference>
<evidence type="ECO:0000256" key="4">
    <source>
        <dbReference type="ARBA" id="ARBA00022898"/>
    </source>
</evidence>
<comment type="caution">
    <text evidence="8">The sequence shown here is derived from an EMBL/GenBank/DDBJ whole genome shotgun (WGS) entry which is preliminary data.</text>
</comment>
<evidence type="ECO:0000313" key="8">
    <source>
        <dbReference type="EMBL" id="NRN69422.1"/>
    </source>
</evidence>
<evidence type="ECO:0000313" key="9">
    <source>
        <dbReference type="Proteomes" id="UP000763557"/>
    </source>
</evidence>
<accession>A0ABX2FEV2</accession>
<dbReference type="Gene3D" id="3.30.300.30">
    <property type="match status" value="1"/>
</dbReference>
<proteinExistence type="inferred from homology"/>
<dbReference type="EMBL" id="JAAATY010000027">
    <property type="protein sequence ID" value="NRN69422.1"/>
    <property type="molecule type" value="Genomic_DNA"/>
</dbReference>
<name>A0ABX2FEV2_9PSEU</name>
<gene>
    <name evidence="8" type="ORF">GC106_66790</name>
</gene>
<feature type="domain" description="AMP-dependent synthetase/ligase" evidence="6">
    <location>
        <begin position="449"/>
        <end position="797"/>
    </location>
</feature>
<evidence type="ECO:0000259" key="5">
    <source>
        <dbReference type="Pfam" id="PF00291"/>
    </source>
</evidence>
<dbReference type="PANTHER" id="PTHR43201:SF5">
    <property type="entry name" value="MEDIUM-CHAIN ACYL-COA LIGASE ACSF2, MITOCHONDRIAL"/>
    <property type="match status" value="1"/>
</dbReference>
<comment type="cofactor">
    <cofactor evidence="1">
        <name>pyridoxal 5'-phosphate</name>
        <dbReference type="ChEBI" id="CHEBI:597326"/>
    </cofactor>
</comment>
<dbReference type="SUPFAM" id="SSF56801">
    <property type="entry name" value="Acetyl-CoA synthetase-like"/>
    <property type="match status" value="1"/>
</dbReference>
<dbReference type="InterPro" id="IPR045851">
    <property type="entry name" value="AMP-bd_C_sf"/>
</dbReference>
<dbReference type="InterPro" id="IPR000873">
    <property type="entry name" value="AMP-dep_synth/lig_dom"/>
</dbReference>
<protein>
    <submittedName>
        <fullName evidence="8">Tryptophan synthase beta chain like</fullName>
    </submittedName>
</protein>
<dbReference type="InterPro" id="IPR025110">
    <property type="entry name" value="AMP-bd_C"/>
</dbReference>
<dbReference type="Pfam" id="PF13193">
    <property type="entry name" value="AMP-binding_C"/>
    <property type="match status" value="1"/>
</dbReference>
<dbReference type="InterPro" id="IPR036052">
    <property type="entry name" value="TrpB-like_PALP_sf"/>
</dbReference>
<sequence length="952" mass="101792">MSMTLPEAWYNVLPDLDFDLPPDVGTAPGARSRLSVPATLIRQEMSGQRWLAIPDEVLSRYRQWRPTPLRRALAFERSIGTRCRIYYKYEGGNLSGSHKLNTAVAQAFYYRRAGVRRLTAGTGAGQWGTAVAAACSMFGLGCGVYMVRSSSEAKPYRRTMMELLGATVRASPSEATEVGRAATERDGNLSVALAEALADAEQEGSAFCTGSGETYSLLHQTVIGLEAQDQLAESGDTADVVVASLGGGSNFGGLTLPFLGAMARGERPVRCVSVEPEACPKLTRGQYAYDFTDASGQTPLQKMYTLGHSFSPPAMHAGGLRYHATSKLVSALRYHGMIEAVAYRQRAVFASAVRFAETEGILPAPESAHAVHGAAVEAKRADERGESACIVVGVSGHGYLDLAAYQAFHDGTMADTAPSDEQIAQSLAALPRQPATTARTAESPADWVARWVRERPDEIAVIDDADGTARTWTWRELSTQADRFAEVLVGLGVRPDEPVGQWLPNRGESAVAALAVLRAGAACCFLLPSLGISEITRLLDQASIRVLVVASGDQRRAALAAGVEHVIVVGENDVPHPEGTAKQRPCGDRIGQLAFTSGTTGEPKPVLHKVSTLTTAARAVIDRMGITAADRVFVPCPIAHHSGFLYGMVLAWIAGCAQLYQGKWDVRRAFAVLDRHAGTFAQLAPPMVVDMLAEVDHGSRPPRSLRACVVTGAPVPDRVAARANRELDATVCRAWGSTETCMATLSDPDDPADVSSATDGKPLAGVHVRIARPDGGPPVRGTEGIVEVRTPCLFAGYGLGPAFDRSAFTADGWYRTGDLGVLDEAGRLRVTGRLGDVVNRGGQKVPVTMVEGLLAGHVSVADVAITGMRDARLGERACAFVVLRPGTRLTLADVQRYLDARGVTRHYWPERLEVLDRLPRNEAGKVRKLVLRRSVEHPALGLLGEESGSNAR</sequence>
<evidence type="ECO:0000256" key="1">
    <source>
        <dbReference type="ARBA" id="ARBA00001933"/>
    </source>
</evidence>
<dbReference type="InterPro" id="IPR042099">
    <property type="entry name" value="ANL_N_sf"/>
</dbReference>
<keyword evidence="4" id="KW-0663">Pyridoxal phosphate</keyword>
<evidence type="ECO:0000256" key="2">
    <source>
        <dbReference type="ARBA" id="ARBA00006432"/>
    </source>
</evidence>
<dbReference type="InterPro" id="IPR001926">
    <property type="entry name" value="TrpB-like_PALP"/>
</dbReference>
<comment type="similarity">
    <text evidence="2">Belongs to the ATP-dependent AMP-binding enzyme family.</text>
</comment>
<evidence type="ECO:0000259" key="6">
    <source>
        <dbReference type="Pfam" id="PF00501"/>
    </source>
</evidence>
<keyword evidence="3" id="KW-0436">Ligase</keyword>
<dbReference type="Gene3D" id="3.40.50.1100">
    <property type="match status" value="2"/>
</dbReference>
<dbReference type="Pfam" id="PF00291">
    <property type="entry name" value="PALP"/>
    <property type="match status" value="1"/>
</dbReference>
<organism evidence="8 9">
    <name type="scientific">Kibdelosporangium persicum</name>
    <dbReference type="NCBI Taxonomy" id="2698649"/>
    <lineage>
        <taxon>Bacteria</taxon>
        <taxon>Bacillati</taxon>
        <taxon>Actinomycetota</taxon>
        <taxon>Actinomycetes</taxon>
        <taxon>Pseudonocardiales</taxon>
        <taxon>Pseudonocardiaceae</taxon>
        <taxon>Kibdelosporangium</taxon>
    </lineage>
</organism>
<dbReference type="Proteomes" id="UP000763557">
    <property type="component" value="Unassembled WGS sequence"/>
</dbReference>
<dbReference type="SUPFAM" id="SSF53686">
    <property type="entry name" value="Tryptophan synthase beta subunit-like PLP-dependent enzymes"/>
    <property type="match status" value="1"/>
</dbReference>
<evidence type="ECO:0000256" key="3">
    <source>
        <dbReference type="ARBA" id="ARBA00022598"/>
    </source>
</evidence>
<feature type="domain" description="AMP-binding enzyme C-terminal" evidence="7">
    <location>
        <begin position="850"/>
        <end position="925"/>
    </location>
</feature>
<dbReference type="PANTHER" id="PTHR43201">
    <property type="entry name" value="ACYL-COA SYNTHETASE"/>
    <property type="match status" value="1"/>
</dbReference>
<evidence type="ECO:0000259" key="7">
    <source>
        <dbReference type="Pfam" id="PF13193"/>
    </source>
</evidence>
<dbReference type="Pfam" id="PF00501">
    <property type="entry name" value="AMP-binding"/>
    <property type="match status" value="1"/>
</dbReference>
<dbReference type="NCBIfam" id="NF009057">
    <property type="entry name" value="PRK12391.1"/>
    <property type="match status" value="1"/>
</dbReference>